<sequence>MRDLGIFFGTFAPCHVGHFEQIIRAKRENKHAFVIVSGYDGDRGDQAGLHLDNRVKAMRELLANDDHVTVMKLDETDIPKYPDGWEPWLKMLTEAIEQGIEEKSWDYEVQSLSYYVGEEEYIEPLQQHFNATWTNRTTTITMVDRKILGISGTDIRENPLLNWDYVMRPFRRFFVKNVLIIGTASTGKTTLVRDLARRYSTSYSLEYSREYQTTRQVPDDELDIKDLHAIGIGQFELNREHIHSPGTRKVFFADTDVMTTKLYTKLYAKEEEYKKIEPVFDYYISLQTWALIIVLPPVTEYVDDGFRDMRLSDEQQRQDMHQMFLDEIKAHGLENVTKVLDSGGDFYEMYTKAHELVDEVLADGKDN</sequence>
<evidence type="ECO:0000313" key="3">
    <source>
        <dbReference type="EMBL" id="RPF56484.1"/>
    </source>
</evidence>
<dbReference type="PANTHER" id="PTHR37512:SF1">
    <property type="entry name" value="NADR_TTD14 AAA DOMAIN-CONTAINING PROTEIN"/>
    <property type="match status" value="1"/>
</dbReference>
<dbReference type="InterPro" id="IPR027417">
    <property type="entry name" value="P-loop_NTPase"/>
</dbReference>
<name>A0A1Q1FZZ2_9BACL</name>
<dbReference type="InterPro" id="IPR004821">
    <property type="entry name" value="Cyt_trans-like"/>
</dbReference>
<dbReference type="InterPro" id="IPR038727">
    <property type="entry name" value="NadR/Ttd14_AAA_dom"/>
</dbReference>
<feature type="domain" description="Cytidyltransferase-like" evidence="1">
    <location>
        <begin position="6"/>
        <end position="157"/>
    </location>
</feature>
<dbReference type="InterPro" id="IPR014729">
    <property type="entry name" value="Rossmann-like_a/b/a_fold"/>
</dbReference>
<dbReference type="Pfam" id="PF01467">
    <property type="entry name" value="CTP_transf_like"/>
    <property type="match status" value="1"/>
</dbReference>
<keyword evidence="4" id="KW-1185">Reference proteome</keyword>
<dbReference type="SUPFAM" id="SSF52374">
    <property type="entry name" value="Nucleotidylyl transferase"/>
    <property type="match status" value="1"/>
</dbReference>
<evidence type="ECO:0000259" key="1">
    <source>
        <dbReference type="Pfam" id="PF01467"/>
    </source>
</evidence>
<dbReference type="GO" id="GO:0016779">
    <property type="term" value="F:nucleotidyltransferase activity"/>
    <property type="evidence" value="ECO:0007669"/>
    <property type="project" value="UniProtKB-KW"/>
</dbReference>
<gene>
    <name evidence="3" type="ORF">EDD62_1120</name>
</gene>
<dbReference type="Proteomes" id="UP000277108">
    <property type="component" value="Unassembled WGS sequence"/>
</dbReference>
<dbReference type="PANTHER" id="PTHR37512">
    <property type="entry name" value="TRIFUNCTIONAL NAD BIOSYNTHESIS/REGULATOR PROTEIN NADR"/>
    <property type="match status" value="1"/>
</dbReference>
<accession>A0A3N5BFL4</accession>
<reference evidence="3 4" key="1">
    <citation type="submission" date="2018-11" db="EMBL/GenBank/DDBJ databases">
        <title>Genomic Encyclopedia of Type Strains, Phase IV (KMG-IV): sequencing the most valuable type-strain genomes for metagenomic binning, comparative biology and taxonomic classification.</title>
        <authorList>
            <person name="Goeker M."/>
        </authorList>
    </citation>
    <scope>NUCLEOTIDE SEQUENCE [LARGE SCALE GENOMIC DNA]</scope>
    <source>
        <strain evidence="3 4">DSM 29158</strain>
    </source>
</reference>
<dbReference type="Gene3D" id="3.40.50.620">
    <property type="entry name" value="HUPs"/>
    <property type="match status" value="1"/>
</dbReference>
<keyword evidence="3" id="KW-0548">Nucleotidyltransferase</keyword>
<keyword evidence="3" id="KW-0808">Transferase</keyword>
<dbReference type="EMBL" id="RKRK01000003">
    <property type="protein sequence ID" value="RPF56484.1"/>
    <property type="molecule type" value="Genomic_DNA"/>
</dbReference>
<accession>A0A1Q1FZZ2</accession>
<protein>
    <submittedName>
        <fullName evidence="3">NadR type nicotinamide-nucleotide adenylyltransferase</fullName>
    </submittedName>
</protein>
<dbReference type="Gene3D" id="3.40.50.300">
    <property type="entry name" value="P-loop containing nucleotide triphosphate hydrolases"/>
    <property type="match status" value="1"/>
</dbReference>
<dbReference type="InterPro" id="IPR052735">
    <property type="entry name" value="NAD_biosynth-regulator"/>
</dbReference>
<evidence type="ECO:0000313" key="4">
    <source>
        <dbReference type="Proteomes" id="UP000277108"/>
    </source>
</evidence>
<dbReference type="STRING" id="1849491.BVH56_01195"/>
<organism evidence="3 4">
    <name type="scientific">Abyssicoccus albus</name>
    <dbReference type="NCBI Taxonomy" id="1817405"/>
    <lineage>
        <taxon>Bacteria</taxon>
        <taxon>Bacillati</taxon>
        <taxon>Bacillota</taxon>
        <taxon>Bacilli</taxon>
        <taxon>Bacillales</taxon>
        <taxon>Abyssicoccaceae</taxon>
    </lineage>
</organism>
<dbReference type="RefSeq" id="WP_077139742.1">
    <property type="nucleotide sequence ID" value="NZ_CBCSGK010000005.1"/>
</dbReference>
<feature type="domain" description="NadR/Ttd14 AAA" evidence="2">
    <location>
        <begin position="178"/>
        <end position="334"/>
    </location>
</feature>
<dbReference type="SUPFAM" id="SSF52540">
    <property type="entry name" value="P-loop containing nucleoside triphosphate hydrolases"/>
    <property type="match status" value="1"/>
</dbReference>
<dbReference type="OrthoDB" id="9802794at2"/>
<proteinExistence type="predicted"/>
<dbReference type="Pfam" id="PF13521">
    <property type="entry name" value="AAA_28"/>
    <property type="match status" value="1"/>
</dbReference>
<dbReference type="AlphaFoldDB" id="A0A1Q1FZZ2"/>
<comment type="caution">
    <text evidence="3">The sequence shown here is derived from an EMBL/GenBank/DDBJ whole genome shotgun (WGS) entry which is preliminary data.</text>
</comment>
<evidence type="ECO:0000259" key="2">
    <source>
        <dbReference type="Pfam" id="PF13521"/>
    </source>
</evidence>